<dbReference type="SUPFAM" id="SSF53639">
    <property type="entry name" value="AraD/HMP-PK domain-like"/>
    <property type="match status" value="1"/>
</dbReference>
<protein>
    <submittedName>
        <fullName evidence="4">Class II aldolase/adducin family protein</fullName>
    </submittedName>
</protein>
<reference evidence="4" key="1">
    <citation type="journal article" date="2020" name="mSystems">
        <title>Genome- and Community-Level Interaction Insights into Carbon Utilization and Element Cycling Functions of Hydrothermarchaeota in Hydrothermal Sediment.</title>
        <authorList>
            <person name="Zhou Z."/>
            <person name="Liu Y."/>
            <person name="Xu W."/>
            <person name="Pan J."/>
            <person name="Luo Z.H."/>
            <person name="Li M."/>
        </authorList>
    </citation>
    <scope>NUCLEOTIDE SEQUENCE [LARGE SCALE GENOMIC DNA]</scope>
    <source>
        <strain evidence="4">HyVt-113</strain>
    </source>
</reference>
<organism evidence="4">
    <name type="scientific">Desulfofervidus auxilii</name>
    <dbReference type="NCBI Taxonomy" id="1621989"/>
    <lineage>
        <taxon>Bacteria</taxon>
        <taxon>Pseudomonadati</taxon>
        <taxon>Thermodesulfobacteriota</taxon>
        <taxon>Candidatus Desulfofervidia</taxon>
        <taxon>Candidatus Desulfofervidales</taxon>
        <taxon>Candidatus Desulfofervidaceae</taxon>
        <taxon>Candidatus Desulfofervidus</taxon>
    </lineage>
</organism>
<dbReference type="GO" id="GO:0019323">
    <property type="term" value="P:pentose catabolic process"/>
    <property type="evidence" value="ECO:0007669"/>
    <property type="project" value="TreeGrafter"/>
</dbReference>
<dbReference type="Pfam" id="PF00596">
    <property type="entry name" value="Aldolase_II"/>
    <property type="match status" value="1"/>
</dbReference>
<keyword evidence="1" id="KW-0479">Metal-binding</keyword>
<dbReference type="InterPro" id="IPR001303">
    <property type="entry name" value="Aldolase_II/adducin_N"/>
</dbReference>
<dbReference type="Gene3D" id="3.40.225.10">
    <property type="entry name" value="Class II aldolase/adducin N-terminal domain"/>
    <property type="match status" value="1"/>
</dbReference>
<dbReference type="InterPro" id="IPR050197">
    <property type="entry name" value="Aldolase_class_II_sugar_metab"/>
</dbReference>
<dbReference type="EMBL" id="DQWQ01000116">
    <property type="protein sequence ID" value="HDD35682.1"/>
    <property type="molecule type" value="Genomic_DNA"/>
</dbReference>
<accession>A0A7V0IAK3</accession>
<name>A0A7V0IAK3_DESA2</name>
<dbReference type="InterPro" id="IPR036409">
    <property type="entry name" value="Aldolase_II/adducin_N_sf"/>
</dbReference>
<dbReference type="SMART" id="SM01007">
    <property type="entry name" value="Aldolase_II"/>
    <property type="match status" value="1"/>
</dbReference>
<feature type="domain" description="Class II aldolase/adducin N-terminal" evidence="3">
    <location>
        <begin position="9"/>
        <end position="183"/>
    </location>
</feature>
<evidence type="ECO:0000313" key="4">
    <source>
        <dbReference type="EMBL" id="HDD35682.1"/>
    </source>
</evidence>
<dbReference type="Proteomes" id="UP000885706">
    <property type="component" value="Unassembled WGS sequence"/>
</dbReference>
<comment type="caution">
    <text evidence="4">The sequence shown here is derived from an EMBL/GenBank/DDBJ whole genome shotgun (WGS) entry which is preliminary data.</text>
</comment>
<evidence type="ECO:0000256" key="2">
    <source>
        <dbReference type="ARBA" id="ARBA00023239"/>
    </source>
</evidence>
<dbReference type="GO" id="GO:0046872">
    <property type="term" value="F:metal ion binding"/>
    <property type="evidence" value="ECO:0007669"/>
    <property type="project" value="UniProtKB-KW"/>
</dbReference>
<dbReference type="PANTHER" id="PTHR22789:SF0">
    <property type="entry name" value="3-OXO-TETRONATE 4-PHOSPHATE DECARBOXYLASE-RELATED"/>
    <property type="match status" value="1"/>
</dbReference>
<dbReference type="PANTHER" id="PTHR22789">
    <property type="entry name" value="FUCULOSE PHOSPHATE ALDOLASE"/>
    <property type="match status" value="1"/>
</dbReference>
<keyword evidence="2" id="KW-0456">Lyase</keyword>
<proteinExistence type="predicted"/>
<evidence type="ECO:0000256" key="1">
    <source>
        <dbReference type="ARBA" id="ARBA00022723"/>
    </source>
</evidence>
<dbReference type="GO" id="GO:0005829">
    <property type="term" value="C:cytosol"/>
    <property type="evidence" value="ECO:0007669"/>
    <property type="project" value="TreeGrafter"/>
</dbReference>
<gene>
    <name evidence="4" type="ORF">ENF30_02660</name>
</gene>
<sequence length="209" mass="23533">MNDIETFRKQMILVGYRLYKRGLVGGSTGNLSLRLRGGKFLVTPSRKNKAFLQEKDLIIVNIDGKVVEGNGHPTSELPMHISIYQRCPEVNAIVHAHPPFTVALTLVGFRLDYPYLPEAIPLKIGMATYSTPGTKEVPSSILGLLVKHKVIVLERHGAVSLGKDLFEAFDLMDELEHIARIYWAARCLGPFTPLTLDQIKRFKEVWHED</sequence>
<dbReference type="GO" id="GO:0016832">
    <property type="term" value="F:aldehyde-lyase activity"/>
    <property type="evidence" value="ECO:0007669"/>
    <property type="project" value="TreeGrafter"/>
</dbReference>
<evidence type="ECO:0000259" key="3">
    <source>
        <dbReference type="SMART" id="SM01007"/>
    </source>
</evidence>
<dbReference type="AlphaFoldDB" id="A0A7V0IAK3"/>